<dbReference type="InterPro" id="IPR052519">
    <property type="entry name" value="Euk-type_GlcNAc_Kinase"/>
</dbReference>
<dbReference type="InterPro" id="IPR002731">
    <property type="entry name" value="ATPase_BadF"/>
</dbReference>
<dbReference type="EMBL" id="JAAMOZ010000001">
    <property type="protein sequence ID" value="NIH55678.1"/>
    <property type="molecule type" value="Genomic_DNA"/>
</dbReference>
<dbReference type="SUPFAM" id="SSF53067">
    <property type="entry name" value="Actin-like ATPase domain"/>
    <property type="match status" value="1"/>
</dbReference>
<dbReference type="Gene3D" id="3.30.420.40">
    <property type="match status" value="2"/>
</dbReference>
<organism evidence="2 3">
    <name type="scientific">Brooklawnia cerclae</name>
    <dbReference type="NCBI Taxonomy" id="349934"/>
    <lineage>
        <taxon>Bacteria</taxon>
        <taxon>Bacillati</taxon>
        <taxon>Actinomycetota</taxon>
        <taxon>Actinomycetes</taxon>
        <taxon>Propionibacteriales</taxon>
        <taxon>Propionibacteriaceae</taxon>
        <taxon>Brooklawnia</taxon>
    </lineage>
</organism>
<dbReference type="Pfam" id="PF01869">
    <property type="entry name" value="BcrAD_BadFG"/>
    <property type="match status" value="1"/>
</dbReference>
<keyword evidence="3" id="KW-1185">Reference proteome</keyword>
<dbReference type="InterPro" id="IPR043129">
    <property type="entry name" value="ATPase_NBD"/>
</dbReference>
<protein>
    <submittedName>
        <fullName evidence="2">N-acetylglucosamine kinase-like BadF-type ATPase</fullName>
    </submittedName>
</protein>
<name>A0ABX0SBA9_9ACTN</name>
<dbReference type="PANTHER" id="PTHR43190">
    <property type="entry name" value="N-ACETYL-D-GLUCOSAMINE KINASE"/>
    <property type="match status" value="1"/>
</dbReference>
<dbReference type="Proteomes" id="UP000749311">
    <property type="component" value="Unassembled WGS sequence"/>
</dbReference>
<evidence type="ECO:0000313" key="2">
    <source>
        <dbReference type="EMBL" id="NIH55678.1"/>
    </source>
</evidence>
<proteinExistence type="predicted"/>
<dbReference type="RefSeq" id="WP_167164216.1">
    <property type="nucleotide sequence ID" value="NZ_BAAAOO010000012.1"/>
</dbReference>
<evidence type="ECO:0000259" key="1">
    <source>
        <dbReference type="Pfam" id="PF01869"/>
    </source>
</evidence>
<accession>A0ABX0SBA9</accession>
<comment type="caution">
    <text evidence="2">The sequence shown here is derived from an EMBL/GenBank/DDBJ whole genome shotgun (WGS) entry which is preliminary data.</text>
</comment>
<dbReference type="PANTHER" id="PTHR43190:SF3">
    <property type="entry name" value="N-ACETYL-D-GLUCOSAMINE KINASE"/>
    <property type="match status" value="1"/>
</dbReference>
<sequence length="326" mass="33129">MDGTRRPPRGSRDTDLLCLDAGQSGARAAMADAIHPALDLPGLITDQPVVPQLAERVRAAREHGLRAQAVAIGSSALPADGGADELLGLLTPDGITRLWLAHDSVTNYLATVGDRPGVAVAAGTGVVTLASGPGGVARVDGWGYLIGDAGSGYWIGRAGLDAVMRAEDGRGPATALTPLVRGDFDSLPGAYLELQADDAKVARIASYAKVITDLADRDDVCHRICASAAAELAHSALTGATRVGLTSAPDAVVGMSGNIFRSKVIADEFVRLVSAGLPTARFTRRDAGSLTGVARLSGLGGSSALAGFVQMAGPSTSSGTADRRDG</sequence>
<reference evidence="2 3" key="1">
    <citation type="submission" date="2020-02" db="EMBL/GenBank/DDBJ databases">
        <title>Sequencing the genomes of 1000 actinobacteria strains.</title>
        <authorList>
            <person name="Klenk H.-P."/>
        </authorList>
    </citation>
    <scope>NUCLEOTIDE SEQUENCE [LARGE SCALE GENOMIC DNA]</scope>
    <source>
        <strain evidence="2 3">DSM 19609</strain>
    </source>
</reference>
<feature type="domain" description="ATPase BadF/BadG/BcrA/BcrD type" evidence="1">
    <location>
        <begin position="109"/>
        <end position="274"/>
    </location>
</feature>
<evidence type="ECO:0000313" key="3">
    <source>
        <dbReference type="Proteomes" id="UP000749311"/>
    </source>
</evidence>
<gene>
    <name evidence="2" type="ORF">FB473_000323</name>
</gene>